<evidence type="ECO:0000313" key="2">
    <source>
        <dbReference type="EMBL" id="MQX53512.1"/>
    </source>
</evidence>
<gene>
    <name evidence="2" type="ORF">GFN93_09650</name>
</gene>
<dbReference type="EMBL" id="WIRE01000001">
    <property type="protein sequence ID" value="MQX53512.1"/>
    <property type="molecule type" value="Genomic_DNA"/>
</dbReference>
<dbReference type="Gene3D" id="3.10.129.10">
    <property type="entry name" value="Hotdog Thioesterase"/>
    <property type="match status" value="1"/>
</dbReference>
<organism evidence="2 3">
    <name type="scientific">Alcanivorax sediminis</name>
    <dbReference type="NCBI Taxonomy" id="2663008"/>
    <lineage>
        <taxon>Bacteria</taxon>
        <taxon>Pseudomonadati</taxon>
        <taxon>Pseudomonadota</taxon>
        <taxon>Gammaproteobacteria</taxon>
        <taxon>Oceanospirillales</taxon>
        <taxon>Alcanivoracaceae</taxon>
        <taxon>Alcanivorax</taxon>
    </lineage>
</organism>
<protein>
    <recommendedName>
        <fullName evidence="1">Thioesterase putative domain-containing protein</fullName>
    </recommendedName>
</protein>
<dbReference type="InterPro" id="IPR012660">
    <property type="entry name" value="YiiD_C"/>
</dbReference>
<proteinExistence type="predicted"/>
<accession>A0A6N7LTC3</accession>
<dbReference type="SUPFAM" id="SSF54637">
    <property type="entry name" value="Thioesterase/thiol ester dehydrase-isomerase"/>
    <property type="match status" value="1"/>
</dbReference>
<comment type="caution">
    <text evidence="2">The sequence shown here is derived from an EMBL/GenBank/DDBJ whole genome shotgun (WGS) entry which is preliminary data.</text>
</comment>
<name>A0A6N7LTC3_9GAMM</name>
<evidence type="ECO:0000259" key="1">
    <source>
        <dbReference type="Pfam" id="PF09500"/>
    </source>
</evidence>
<feature type="domain" description="Thioesterase putative" evidence="1">
    <location>
        <begin position="5"/>
        <end position="143"/>
    </location>
</feature>
<dbReference type="AlphaFoldDB" id="A0A6N7LTC3"/>
<dbReference type="Pfam" id="PF09500">
    <property type="entry name" value="YiiD_C"/>
    <property type="match status" value="1"/>
</dbReference>
<evidence type="ECO:0000313" key="3">
    <source>
        <dbReference type="Proteomes" id="UP000469421"/>
    </source>
</evidence>
<dbReference type="RefSeq" id="WP_153500897.1">
    <property type="nucleotide sequence ID" value="NZ_WIRE01000001.1"/>
</dbReference>
<reference evidence="2 3" key="1">
    <citation type="submission" date="2019-10" db="EMBL/GenBank/DDBJ databases">
        <title>Alcanivorax sp.PA15-N-34 draft genome sequence.</title>
        <authorList>
            <person name="Liao X."/>
            <person name="Shao Z."/>
        </authorList>
    </citation>
    <scope>NUCLEOTIDE SEQUENCE [LARGE SCALE GENOMIC DNA]</scope>
    <source>
        <strain evidence="2 3">PA15-N-34</strain>
    </source>
</reference>
<dbReference type="Proteomes" id="UP000469421">
    <property type="component" value="Unassembled WGS sequence"/>
</dbReference>
<dbReference type="InterPro" id="IPR029069">
    <property type="entry name" value="HotDog_dom_sf"/>
</dbReference>
<sequence>MINLETLAEQVREAIPLTRHLHFQFARFDGDSLTVIAPLGPNHNDKGTFFAGSQSALLTLAGWSLTTLLSHQCGHPADVVAVETQLKYTLPLDTDLRITVTTEQRQRFEERLGARGKASLRIRAIGCGDDGKTVCEFDGAYLART</sequence>
<keyword evidence="3" id="KW-1185">Reference proteome</keyword>